<keyword evidence="5" id="KW-1185">Reference proteome</keyword>
<gene>
    <name evidence="3" type="ORF">GUITHDRAFT_133458</name>
</gene>
<feature type="transmembrane region" description="Helical" evidence="2">
    <location>
        <begin position="228"/>
        <end position="246"/>
    </location>
</feature>
<dbReference type="SUPFAM" id="SSF81324">
    <property type="entry name" value="Voltage-gated potassium channels"/>
    <property type="match status" value="1"/>
</dbReference>
<proteinExistence type="predicted"/>
<feature type="transmembrane region" description="Helical" evidence="2">
    <location>
        <begin position="81"/>
        <end position="99"/>
    </location>
</feature>
<dbReference type="RefSeq" id="XP_005840062.1">
    <property type="nucleotide sequence ID" value="XM_005840005.1"/>
</dbReference>
<feature type="compositionally biased region" description="Polar residues" evidence="1">
    <location>
        <begin position="708"/>
        <end position="722"/>
    </location>
</feature>
<dbReference type="Proteomes" id="UP000011087">
    <property type="component" value="Unassembled WGS sequence"/>
</dbReference>
<name>L1JXI1_GUITC</name>
<keyword evidence="2" id="KW-1133">Transmembrane helix</keyword>
<feature type="region of interest" description="Disordered" evidence="1">
    <location>
        <begin position="475"/>
        <end position="549"/>
    </location>
</feature>
<protein>
    <recommendedName>
        <fullName evidence="6">Potassium channel domain-containing protein</fullName>
    </recommendedName>
</protein>
<reference evidence="3 5" key="1">
    <citation type="journal article" date="2012" name="Nature">
        <title>Algal genomes reveal evolutionary mosaicism and the fate of nucleomorphs.</title>
        <authorList>
            <consortium name="DOE Joint Genome Institute"/>
            <person name="Curtis B.A."/>
            <person name="Tanifuji G."/>
            <person name="Burki F."/>
            <person name="Gruber A."/>
            <person name="Irimia M."/>
            <person name="Maruyama S."/>
            <person name="Arias M.C."/>
            <person name="Ball S.G."/>
            <person name="Gile G.H."/>
            <person name="Hirakawa Y."/>
            <person name="Hopkins J.F."/>
            <person name="Kuo A."/>
            <person name="Rensing S.A."/>
            <person name="Schmutz J."/>
            <person name="Symeonidi A."/>
            <person name="Elias M."/>
            <person name="Eveleigh R.J."/>
            <person name="Herman E.K."/>
            <person name="Klute M.J."/>
            <person name="Nakayama T."/>
            <person name="Obornik M."/>
            <person name="Reyes-Prieto A."/>
            <person name="Armbrust E.V."/>
            <person name="Aves S.J."/>
            <person name="Beiko R.G."/>
            <person name="Coutinho P."/>
            <person name="Dacks J.B."/>
            <person name="Durnford D.G."/>
            <person name="Fast N.M."/>
            <person name="Green B.R."/>
            <person name="Grisdale C.J."/>
            <person name="Hempel F."/>
            <person name="Henrissat B."/>
            <person name="Hoppner M.P."/>
            <person name="Ishida K."/>
            <person name="Kim E."/>
            <person name="Koreny L."/>
            <person name="Kroth P.G."/>
            <person name="Liu Y."/>
            <person name="Malik S.B."/>
            <person name="Maier U.G."/>
            <person name="McRose D."/>
            <person name="Mock T."/>
            <person name="Neilson J.A."/>
            <person name="Onodera N.T."/>
            <person name="Poole A.M."/>
            <person name="Pritham E.J."/>
            <person name="Richards T.A."/>
            <person name="Rocap G."/>
            <person name="Roy S.W."/>
            <person name="Sarai C."/>
            <person name="Schaack S."/>
            <person name="Shirato S."/>
            <person name="Slamovits C.H."/>
            <person name="Spencer D.F."/>
            <person name="Suzuki S."/>
            <person name="Worden A.Z."/>
            <person name="Zauner S."/>
            <person name="Barry K."/>
            <person name="Bell C."/>
            <person name="Bharti A.K."/>
            <person name="Crow J.A."/>
            <person name="Grimwood J."/>
            <person name="Kramer R."/>
            <person name="Lindquist E."/>
            <person name="Lucas S."/>
            <person name="Salamov A."/>
            <person name="McFadden G.I."/>
            <person name="Lane C.E."/>
            <person name="Keeling P.J."/>
            <person name="Gray M.W."/>
            <person name="Grigoriev I.V."/>
            <person name="Archibald J.M."/>
        </authorList>
    </citation>
    <scope>NUCLEOTIDE SEQUENCE</scope>
    <source>
        <strain evidence="3 5">CCMP2712</strain>
    </source>
</reference>
<feature type="region of interest" description="Disordered" evidence="1">
    <location>
        <begin position="384"/>
        <end position="415"/>
    </location>
</feature>
<dbReference type="GeneID" id="17309479"/>
<dbReference type="HOGENOM" id="CLU_298686_0_0_1"/>
<accession>L1JXI1</accession>
<feature type="region of interest" description="Disordered" evidence="1">
    <location>
        <begin position="667"/>
        <end position="817"/>
    </location>
</feature>
<organism evidence="3">
    <name type="scientific">Guillardia theta (strain CCMP2712)</name>
    <name type="common">Cryptophyte</name>
    <dbReference type="NCBI Taxonomy" id="905079"/>
    <lineage>
        <taxon>Eukaryota</taxon>
        <taxon>Cryptophyceae</taxon>
        <taxon>Pyrenomonadales</taxon>
        <taxon>Geminigeraceae</taxon>
        <taxon>Guillardia</taxon>
    </lineage>
</organism>
<dbReference type="EMBL" id="JH992971">
    <property type="protein sequence ID" value="EKX53082.1"/>
    <property type="molecule type" value="Genomic_DNA"/>
</dbReference>
<sequence length="1006" mass="112045">MLPAAEDRMRREMDSIDERMFRRQKIIVALCFLSLFIGVVINEKCASVDYINGYTSDGSTVPVPDIGNVPRSCDSTLGSNLKYLSTLLAIVMVIFMIMHSKDGHGKAKIVRIVQKKAFTLPNQILSAAIICLEVVIVFVHIPPKIQKDFQVQVLGVTIYYRFESIACAIMIARLYHSGKLLIMFAEQNYFSAKNSLLMQDMSTFRQIQDQPLLRRALALKLLITRHPIYTLLFFLCHLFFSQTYLLRIAEGPAYQPHSKYWADQMWVIVTQGTTGDGTSQPMTHVGRLAAVIVIVSMAIILAFLTSSTTRTLLLSNQEEVLLSKHKRNEYLSVVINSAAKIIQHWWRNQHLYRNTQSYRGGRTQDRQKAQRNLEKLRVARNLERMRNSNKSMRNVQDRESSPRPKSVDQTRVGGTSSKSWDCLALFKQESYTTDVAEKKTMLRKEFLHAVHVLKHFTQGTEGNILSSLAAMMPASGSPMRESVRGSTRNGHSVTRNSFRGQRSLAAGWSTKERESRTPQSKAGPEGVKLSLPPRRRNEVENDLSDDSEFSPAQSFWQAHPLRGMNQVNQVADDNVEEIKTMLSRIESRMDGMQGAIKLLNQKFDSLMEQQYLILTEKEQELLDEEQLSAARSETSENKFFGEFAGGMRPNFPFSSGGIVRMQCEARPTFTRDKSESDTELDTFITDNSAMANTDRQMQPKRMSDTLPARTTNGPLGNSNTLPARTANGLRAKTPPLSAAAPSSALPAAAPSSALPAAAPSPSPAGTPNAGVNDLEGAPERSGPQVSHKPIPFLSPEQPDLVLVGKSPSTRRQGGAELHKITSVSGNRTRLHARLQAELDLRRPPRRWFMLQQNLSTVNVASPSWVRSSDRGARDGSREHFTPPSPWVSSQSPGSRQQSPSIPPLRVDIATSQLNVERQVEVQEPSGAAAKGQMGEGASFQHKRTSVGTPRGEARKESARGNEHKGEQGPVPQLFVHELGQALDRADQIIQIFEIRSSLKQHCCTSL</sequence>
<feature type="compositionally biased region" description="Basic and acidic residues" evidence="1">
    <location>
        <begin position="867"/>
        <end position="880"/>
    </location>
</feature>
<dbReference type="PaxDb" id="55529-EKX53082"/>
<dbReference type="InterPro" id="IPR015449">
    <property type="entry name" value="K_chnl_Ca-activ_SK"/>
</dbReference>
<feature type="compositionally biased region" description="Polar residues" evidence="1">
    <location>
        <begin position="484"/>
        <end position="500"/>
    </location>
</feature>
<evidence type="ECO:0000256" key="1">
    <source>
        <dbReference type="SAM" id="MobiDB-lite"/>
    </source>
</evidence>
<dbReference type="Gene3D" id="1.10.287.70">
    <property type="match status" value="1"/>
</dbReference>
<feature type="compositionally biased region" description="Low complexity" evidence="1">
    <location>
        <begin position="734"/>
        <end position="757"/>
    </location>
</feature>
<dbReference type="PANTHER" id="PTHR10153">
    <property type="entry name" value="SMALL CONDUCTANCE CALCIUM-ACTIVATED POTASSIUM CHANNEL"/>
    <property type="match status" value="1"/>
</dbReference>
<reference evidence="5" key="2">
    <citation type="submission" date="2012-11" db="EMBL/GenBank/DDBJ databases">
        <authorList>
            <person name="Kuo A."/>
            <person name="Curtis B.A."/>
            <person name="Tanifuji G."/>
            <person name="Burki F."/>
            <person name="Gruber A."/>
            <person name="Irimia M."/>
            <person name="Maruyama S."/>
            <person name="Arias M.C."/>
            <person name="Ball S.G."/>
            <person name="Gile G.H."/>
            <person name="Hirakawa Y."/>
            <person name="Hopkins J.F."/>
            <person name="Rensing S.A."/>
            <person name="Schmutz J."/>
            <person name="Symeonidi A."/>
            <person name="Elias M."/>
            <person name="Eveleigh R.J."/>
            <person name="Herman E.K."/>
            <person name="Klute M.J."/>
            <person name="Nakayama T."/>
            <person name="Obornik M."/>
            <person name="Reyes-Prieto A."/>
            <person name="Armbrust E.V."/>
            <person name="Aves S.J."/>
            <person name="Beiko R.G."/>
            <person name="Coutinho P."/>
            <person name="Dacks J.B."/>
            <person name="Durnford D.G."/>
            <person name="Fast N.M."/>
            <person name="Green B.R."/>
            <person name="Grisdale C."/>
            <person name="Hempe F."/>
            <person name="Henrissat B."/>
            <person name="Hoppner M.P."/>
            <person name="Ishida K.-I."/>
            <person name="Kim E."/>
            <person name="Koreny L."/>
            <person name="Kroth P.G."/>
            <person name="Liu Y."/>
            <person name="Malik S.-B."/>
            <person name="Maier U.G."/>
            <person name="McRose D."/>
            <person name="Mock T."/>
            <person name="Neilson J.A."/>
            <person name="Onodera N.T."/>
            <person name="Poole A.M."/>
            <person name="Pritham E.J."/>
            <person name="Richards T.A."/>
            <person name="Rocap G."/>
            <person name="Roy S.W."/>
            <person name="Sarai C."/>
            <person name="Schaack S."/>
            <person name="Shirato S."/>
            <person name="Slamovits C.H."/>
            <person name="Spencer D.F."/>
            <person name="Suzuki S."/>
            <person name="Worden A.Z."/>
            <person name="Zauner S."/>
            <person name="Barry K."/>
            <person name="Bell C."/>
            <person name="Bharti A.K."/>
            <person name="Crow J.A."/>
            <person name="Grimwood J."/>
            <person name="Kramer R."/>
            <person name="Lindquist E."/>
            <person name="Lucas S."/>
            <person name="Salamov A."/>
            <person name="McFadden G.I."/>
            <person name="Lane C.E."/>
            <person name="Keeling P.J."/>
            <person name="Gray M.W."/>
            <person name="Grigoriev I.V."/>
            <person name="Archibald J.M."/>
        </authorList>
    </citation>
    <scope>NUCLEOTIDE SEQUENCE</scope>
    <source>
        <strain evidence="5">CCMP2712</strain>
    </source>
</reference>
<keyword evidence="2" id="KW-0812">Transmembrane</keyword>
<dbReference type="AlphaFoldDB" id="L1JXI1"/>
<dbReference type="GO" id="GO:0016286">
    <property type="term" value="F:small conductance calcium-activated potassium channel activity"/>
    <property type="evidence" value="ECO:0007669"/>
    <property type="project" value="InterPro"/>
</dbReference>
<feature type="transmembrane region" description="Helical" evidence="2">
    <location>
        <begin position="153"/>
        <end position="175"/>
    </location>
</feature>
<dbReference type="KEGG" id="gtt:GUITHDRAFT_133458"/>
<feature type="region of interest" description="Disordered" evidence="1">
    <location>
        <begin position="918"/>
        <end position="969"/>
    </location>
</feature>
<evidence type="ECO:0008006" key="6">
    <source>
        <dbReference type="Google" id="ProtNLM"/>
    </source>
</evidence>
<evidence type="ECO:0000313" key="4">
    <source>
        <dbReference type="EnsemblProtists" id="EKX53082"/>
    </source>
</evidence>
<feature type="compositionally biased region" description="Low complexity" evidence="1">
    <location>
        <begin position="888"/>
        <end position="899"/>
    </location>
</feature>
<feature type="transmembrane region" description="Helical" evidence="2">
    <location>
        <begin position="120"/>
        <end position="141"/>
    </location>
</feature>
<reference evidence="4" key="3">
    <citation type="submission" date="2016-03" db="UniProtKB">
        <authorList>
            <consortium name="EnsemblProtists"/>
        </authorList>
    </citation>
    <scope>IDENTIFICATION</scope>
</reference>
<keyword evidence="2" id="KW-0472">Membrane</keyword>
<dbReference type="GO" id="GO:0016020">
    <property type="term" value="C:membrane"/>
    <property type="evidence" value="ECO:0007669"/>
    <property type="project" value="InterPro"/>
</dbReference>
<dbReference type="EnsemblProtists" id="EKX53082">
    <property type="protein sequence ID" value="EKX53082"/>
    <property type="gene ID" value="GUITHDRAFT_133458"/>
</dbReference>
<feature type="compositionally biased region" description="Basic and acidic residues" evidence="1">
    <location>
        <begin position="951"/>
        <end position="966"/>
    </location>
</feature>
<evidence type="ECO:0000256" key="2">
    <source>
        <dbReference type="SAM" id="Phobius"/>
    </source>
</evidence>
<feature type="compositionally biased region" description="Basic and acidic residues" evidence="1">
    <location>
        <begin position="395"/>
        <end position="408"/>
    </location>
</feature>
<feature type="transmembrane region" description="Helical" evidence="2">
    <location>
        <begin position="285"/>
        <end position="304"/>
    </location>
</feature>
<evidence type="ECO:0000313" key="5">
    <source>
        <dbReference type="Proteomes" id="UP000011087"/>
    </source>
</evidence>
<evidence type="ECO:0000313" key="3">
    <source>
        <dbReference type="EMBL" id="EKX53082.1"/>
    </source>
</evidence>
<feature type="compositionally biased region" description="Polar residues" evidence="1">
    <location>
        <begin position="684"/>
        <end position="696"/>
    </location>
</feature>
<feature type="region of interest" description="Disordered" evidence="1">
    <location>
        <begin position="862"/>
        <end position="902"/>
    </location>
</feature>